<dbReference type="KEGG" id="apro:F751_4134"/>
<organism evidence="2 3">
    <name type="scientific">Auxenochlorella protothecoides</name>
    <name type="common">Green microalga</name>
    <name type="synonym">Chlorella protothecoides</name>
    <dbReference type="NCBI Taxonomy" id="3075"/>
    <lineage>
        <taxon>Eukaryota</taxon>
        <taxon>Viridiplantae</taxon>
        <taxon>Chlorophyta</taxon>
        <taxon>core chlorophytes</taxon>
        <taxon>Trebouxiophyceae</taxon>
        <taxon>Chlorellales</taxon>
        <taxon>Chlorellaceae</taxon>
        <taxon>Auxenochlorella</taxon>
    </lineage>
</organism>
<protein>
    <submittedName>
        <fullName evidence="2">Uncharacterized protein</fullName>
    </submittedName>
</protein>
<dbReference type="Proteomes" id="UP000028924">
    <property type="component" value="Unassembled WGS sequence"/>
</dbReference>
<feature type="compositionally biased region" description="Basic and acidic residues" evidence="1">
    <location>
        <begin position="16"/>
        <end position="26"/>
    </location>
</feature>
<dbReference type="EMBL" id="KL662149">
    <property type="protein sequence ID" value="KFM27555.1"/>
    <property type="molecule type" value="Genomic_DNA"/>
</dbReference>
<dbReference type="RefSeq" id="XP_011400538.1">
    <property type="nucleotide sequence ID" value="XM_011402236.1"/>
</dbReference>
<keyword evidence="3" id="KW-1185">Reference proteome</keyword>
<evidence type="ECO:0000313" key="2">
    <source>
        <dbReference type="EMBL" id="KFM27555.1"/>
    </source>
</evidence>
<reference evidence="2 3" key="1">
    <citation type="journal article" date="2014" name="BMC Genomics">
        <title>Oil accumulation mechanisms of the oleaginous microalga Chlorella protothecoides revealed through its genome, transcriptomes, and proteomes.</title>
        <authorList>
            <person name="Gao C."/>
            <person name="Wang Y."/>
            <person name="Shen Y."/>
            <person name="Yan D."/>
            <person name="He X."/>
            <person name="Dai J."/>
            <person name="Wu Q."/>
        </authorList>
    </citation>
    <scope>NUCLEOTIDE SEQUENCE [LARGE SCALE GENOMIC DNA]</scope>
    <source>
        <strain evidence="2 3">0710</strain>
    </source>
</reference>
<proteinExistence type="predicted"/>
<accession>A0A087SPA1</accession>
<gene>
    <name evidence="2" type="ORF">F751_4134</name>
</gene>
<dbReference type="GeneID" id="23615525"/>
<evidence type="ECO:0000313" key="3">
    <source>
        <dbReference type="Proteomes" id="UP000028924"/>
    </source>
</evidence>
<dbReference type="AlphaFoldDB" id="A0A087SPA1"/>
<sequence>MHLPSLPATPVPRALDGPKMDLESDGRMGWGPPSIALTPRARQESPWEGGKARRGRGGGGWDQRPWGPSGAGSGRNDR</sequence>
<name>A0A087SPA1_AUXPR</name>
<evidence type="ECO:0000256" key="1">
    <source>
        <dbReference type="SAM" id="MobiDB-lite"/>
    </source>
</evidence>
<feature type="region of interest" description="Disordered" evidence="1">
    <location>
        <begin position="1"/>
        <end position="78"/>
    </location>
</feature>
<feature type="compositionally biased region" description="Gly residues" evidence="1">
    <location>
        <begin position="69"/>
        <end position="78"/>
    </location>
</feature>